<evidence type="ECO:0000259" key="6">
    <source>
        <dbReference type="Pfam" id="PF17389"/>
    </source>
</evidence>
<dbReference type="GO" id="GO:0030596">
    <property type="term" value="F:alpha-L-rhamnosidase activity"/>
    <property type="evidence" value="ECO:0007669"/>
    <property type="project" value="UniProtKB-EC"/>
</dbReference>
<comment type="catalytic activity">
    <reaction evidence="1">
        <text>Hydrolysis of terminal non-reducing alpha-L-rhamnose residues in alpha-L-rhamnosides.</text>
        <dbReference type="EC" id="3.2.1.40"/>
    </reaction>
</comment>
<accession>A0A0F4LFK3</accession>
<dbReference type="InterPro" id="IPR008902">
    <property type="entry name" value="Rhamnosid_concanavalin"/>
</dbReference>
<evidence type="ECO:0000259" key="7">
    <source>
        <dbReference type="Pfam" id="PF17390"/>
    </source>
</evidence>
<evidence type="ECO:0000259" key="4">
    <source>
        <dbReference type="Pfam" id="PF05592"/>
    </source>
</evidence>
<dbReference type="InterPro" id="IPR008979">
    <property type="entry name" value="Galactose-bd-like_sf"/>
</dbReference>
<dbReference type="STRING" id="1218507.JF74_04200"/>
<dbReference type="SUPFAM" id="SSF48208">
    <property type="entry name" value="Six-hairpin glycosidases"/>
    <property type="match status" value="1"/>
</dbReference>
<dbReference type="PANTHER" id="PTHR33307:SF6">
    <property type="entry name" value="ALPHA-RHAMNOSIDASE (EUROFUNG)-RELATED"/>
    <property type="match status" value="1"/>
</dbReference>
<dbReference type="InterPro" id="IPR016007">
    <property type="entry name" value="Alpha_rhamnosid"/>
</dbReference>
<comment type="caution">
    <text evidence="8">The sequence shown here is derived from an EMBL/GenBank/DDBJ whole genome shotgun (WGS) entry which is preliminary data.</text>
</comment>
<dbReference type="PANTHER" id="PTHR33307">
    <property type="entry name" value="ALPHA-RHAMNOSIDASE (EUROFUNG)"/>
    <property type="match status" value="1"/>
</dbReference>
<keyword evidence="3" id="KW-0378">Hydrolase</keyword>
<dbReference type="AlphaFoldDB" id="A0A0F4LFK3"/>
<dbReference type="InterPro" id="IPR013737">
    <property type="entry name" value="Bac_rhamnosid_N"/>
</dbReference>
<organism evidence="8 9">
    <name type="scientific">Lactobacillus melliventris</name>
    <dbReference type="NCBI Taxonomy" id="1218507"/>
    <lineage>
        <taxon>Bacteria</taxon>
        <taxon>Bacillati</taxon>
        <taxon>Bacillota</taxon>
        <taxon>Bacilli</taxon>
        <taxon>Lactobacillales</taxon>
        <taxon>Lactobacillaceae</taxon>
        <taxon>Lactobacillus</taxon>
    </lineage>
</organism>
<dbReference type="GO" id="GO:0005975">
    <property type="term" value="P:carbohydrate metabolic process"/>
    <property type="evidence" value="ECO:0007669"/>
    <property type="project" value="InterPro"/>
</dbReference>
<dbReference type="Proteomes" id="UP000033531">
    <property type="component" value="Unassembled WGS sequence"/>
</dbReference>
<name>A0A0F4LFK3_9LACO</name>
<dbReference type="Gene3D" id="2.60.420.10">
    <property type="entry name" value="Maltose phosphorylase, domain 3"/>
    <property type="match status" value="1"/>
</dbReference>
<dbReference type="Pfam" id="PF17389">
    <property type="entry name" value="Bac_rhamnosid6H"/>
    <property type="match status" value="1"/>
</dbReference>
<dbReference type="Gene3D" id="2.60.120.260">
    <property type="entry name" value="Galactose-binding domain-like"/>
    <property type="match status" value="2"/>
</dbReference>
<dbReference type="PATRIC" id="fig|1218507.3.peg.587"/>
<dbReference type="Pfam" id="PF05592">
    <property type="entry name" value="Bac_rhamnosid"/>
    <property type="match status" value="1"/>
</dbReference>
<feature type="domain" description="Alpha-L-rhamnosidase concanavalin-like" evidence="4">
    <location>
        <begin position="238"/>
        <end position="334"/>
    </location>
</feature>
<evidence type="ECO:0000259" key="5">
    <source>
        <dbReference type="Pfam" id="PF08531"/>
    </source>
</evidence>
<dbReference type="Pfam" id="PF17390">
    <property type="entry name" value="Bac_rhamnosid_C"/>
    <property type="match status" value="1"/>
</dbReference>
<sequence>MIKNSEDKWLGKWISSDFAEVSKEPEFSLADMFGGKKAPVPKPVDERLHAPIVFKKIFNIAKTINSAKLEITAQGLYQAYLNGQKIGDAIFTPDYTQYQEYLLYQTYDIKDLLVSGQNVLTVVVADGWYAGRIAVSGESCQFGDRLALLADLTVEYEDHSYLKIGTDKSFTAGTGKWRYADVVIGEKQDLRIKNELATNTPFSQEAEVIDADYERLAPQFGPLVKRMQTLTAKKIWQEENKLVVDFGQVITGRIRLTATFKKDVDIKIEHTEALDQDGHFFKNIIGRNKDQEDHVIGAGKLATFEPDFTYHGFRYIRITGLEQADIQDLTAIVIFSDMKRTGEISTSNRQINRLLQNIKWSQQGNMLSIPTDCPQRERAGWTGDMQVFAPAATFYYNAENLIRRWLKNVRIDQQKNGEIIDYSPAPASFYQSTLDFKGSLSSAGWGDAIIMVPWTLYQRYGHKEVLTENYAAMKKWHNYSVKSAAGHKSGIDRYIWDTTFHYGDWMLPSMMIGDPNPMKSAEATKDVVATAFLAHSSDLLAKISNVLGENGDEYIAYSNKVKQAFTEKFVKDGKLTSDYQGCYVLALAFDMISDTNTRKKLLSRLVALIHNNHDCLDTGFLSVPYLLDVLVDNGETDLARKVFLQNKCPSWLYEVDHGATTIWESWAGIQPDGKTGTFSFNHYAMGCVLDWFIRKVVGLKEVKPGFKEVEIKPQIKGVVDDFQMKYLSENGLFTIKLLNGKYEFTIPEGCQAIVYLPNAAGFLKKYPEAKNQNTGISVKPGTYQWEY</sequence>
<dbReference type="InterPro" id="IPR012341">
    <property type="entry name" value="6hp_glycosidase-like_sf"/>
</dbReference>
<dbReference type="Gene3D" id="1.50.10.10">
    <property type="match status" value="1"/>
</dbReference>
<dbReference type="InterPro" id="IPR008928">
    <property type="entry name" value="6-hairpin_glycosidase_sf"/>
</dbReference>
<dbReference type="SUPFAM" id="SSF49785">
    <property type="entry name" value="Galactose-binding domain-like"/>
    <property type="match status" value="1"/>
</dbReference>
<evidence type="ECO:0000313" key="9">
    <source>
        <dbReference type="Proteomes" id="UP000033531"/>
    </source>
</evidence>
<proteinExistence type="predicted"/>
<dbReference type="EMBL" id="JXLI01000008">
    <property type="protein sequence ID" value="KJY57395.1"/>
    <property type="molecule type" value="Genomic_DNA"/>
</dbReference>
<dbReference type="HOGENOM" id="CLU_002926_0_1_9"/>
<reference evidence="8 9" key="1">
    <citation type="submission" date="2015-01" db="EMBL/GenBank/DDBJ databases">
        <title>Comparative genomics of the lactic acid bacteria isolated from the honey bee gut.</title>
        <authorList>
            <person name="Ellegaard K.M."/>
            <person name="Tamarit D."/>
            <person name="Javelind E."/>
            <person name="Olofsson T."/>
            <person name="Andersson S.G."/>
            <person name="Vasquez A."/>
        </authorList>
    </citation>
    <scope>NUCLEOTIDE SEQUENCE [LARGE SCALE GENOMIC DNA]</scope>
    <source>
        <strain evidence="8 9">Hma8</strain>
    </source>
</reference>
<feature type="domain" description="Alpha-L-rhamnosidase C-terminal" evidence="7">
    <location>
        <begin position="698"/>
        <end position="761"/>
    </location>
</feature>
<evidence type="ECO:0000313" key="8">
    <source>
        <dbReference type="EMBL" id="KJY57395.1"/>
    </source>
</evidence>
<feature type="domain" description="Alpha-L-rhamnosidase six-hairpin glycosidase" evidence="6">
    <location>
        <begin position="339"/>
        <end position="696"/>
    </location>
</feature>
<protein>
    <recommendedName>
        <fullName evidence="2">alpha-L-rhamnosidase</fullName>
        <ecNumber evidence="2">3.2.1.40</ecNumber>
    </recommendedName>
</protein>
<dbReference type="Pfam" id="PF08531">
    <property type="entry name" value="Bac_rhamnosid_N"/>
    <property type="match status" value="1"/>
</dbReference>
<dbReference type="RefSeq" id="WP_052724624.1">
    <property type="nucleotide sequence ID" value="NZ_JBHTMT010000008.1"/>
</dbReference>
<evidence type="ECO:0000256" key="2">
    <source>
        <dbReference type="ARBA" id="ARBA00012652"/>
    </source>
</evidence>
<feature type="domain" description="Bacterial alpha-L-rhamnosidase N-terminal" evidence="5">
    <location>
        <begin position="62"/>
        <end position="197"/>
    </location>
</feature>
<gene>
    <name evidence="8" type="ORF">JF74_04200</name>
</gene>
<dbReference type="EC" id="3.2.1.40" evidence="2"/>
<evidence type="ECO:0000256" key="1">
    <source>
        <dbReference type="ARBA" id="ARBA00001445"/>
    </source>
</evidence>
<dbReference type="InterPro" id="IPR035398">
    <property type="entry name" value="Bac_rhamnosid_C"/>
</dbReference>
<evidence type="ECO:0000256" key="3">
    <source>
        <dbReference type="ARBA" id="ARBA00022801"/>
    </source>
</evidence>
<dbReference type="InterPro" id="IPR035396">
    <property type="entry name" value="Bac_rhamnosid6H"/>
</dbReference>